<comment type="caution">
    <text evidence="1">The sequence shown here is derived from an EMBL/GenBank/DDBJ whole genome shotgun (WGS) entry which is preliminary data.</text>
</comment>
<name>A0AAV2RIV7_MEGNR</name>
<dbReference type="Proteomes" id="UP001497623">
    <property type="component" value="Unassembled WGS sequence"/>
</dbReference>
<dbReference type="EMBL" id="CAXKWB010021624">
    <property type="protein sequence ID" value="CAL4123314.1"/>
    <property type="molecule type" value="Genomic_DNA"/>
</dbReference>
<sequence>MLRLNKGRFGYVVRVVSVSQSRWARQKLRNKQDQQQVLVPVIRYYSSLRYGQDLLKYNVPNYAAPTRGIGMLVVRVLRGALKIRYLILGGTVASGGALAKV</sequence>
<organism evidence="1 2">
    <name type="scientific">Meganyctiphanes norvegica</name>
    <name type="common">Northern krill</name>
    <name type="synonym">Thysanopoda norvegica</name>
    <dbReference type="NCBI Taxonomy" id="48144"/>
    <lineage>
        <taxon>Eukaryota</taxon>
        <taxon>Metazoa</taxon>
        <taxon>Ecdysozoa</taxon>
        <taxon>Arthropoda</taxon>
        <taxon>Crustacea</taxon>
        <taxon>Multicrustacea</taxon>
        <taxon>Malacostraca</taxon>
        <taxon>Eumalacostraca</taxon>
        <taxon>Eucarida</taxon>
        <taxon>Euphausiacea</taxon>
        <taxon>Euphausiidae</taxon>
        <taxon>Meganyctiphanes</taxon>
    </lineage>
</organism>
<keyword evidence="2" id="KW-1185">Reference proteome</keyword>
<reference evidence="1 2" key="1">
    <citation type="submission" date="2024-05" db="EMBL/GenBank/DDBJ databases">
        <authorList>
            <person name="Wallberg A."/>
        </authorList>
    </citation>
    <scope>NUCLEOTIDE SEQUENCE [LARGE SCALE GENOMIC DNA]</scope>
</reference>
<proteinExistence type="predicted"/>
<evidence type="ECO:0000313" key="1">
    <source>
        <dbReference type="EMBL" id="CAL4123314.1"/>
    </source>
</evidence>
<evidence type="ECO:0000313" key="2">
    <source>
        <dbReference type="Proteomes" id="UP001497623"/>
    </source>
</evidence>
<feature type="non-terminal residue" evidence="1">
    <location>
        <position position="101"/>
    </location>
</feature>
<gene>
    <name evidence="1" type="ORF">MNOR_LOCUS23980</name>
</gene>
<protein>
    <submittedName>
        <fullName evidence="1">Uncharacterized protein</fullName>
    </submittedName>
</protein>
<dbReference type="AlphaFoldDB" id="A0AAV2RIV7"/>
<accession>A0AAV2RIV7</accession>